<dbReference type="Gene3D" id="2.60.120.380">
    <property type="match status" value="1"/>
</dbReference>
<name>A0A1U9YSV0_9BACL</name>
<gene>
    <name evidence="1" type="ORF">B7C51_24055</name>
</gene>
<reference evidence="1 2" key="1">
    <citation type="submission" date="2017-03" db="EMBL/GenBank/DDBJ databases">
        <title>Paenibacillus larvae genome sequencing.</title>
        <authorList>
            <person name="Dingman D.W."/>
        </authorList>
    </citation>
    <scope>NUCLEOTIDE SEQUENCE [LARGE SCALE GENOMIC DNA]</scope>
    <source>
        <strain evidence="1 2">SAG 10367</strain>
    </source>
</reference>
<dbReference type="Proteomes" id="UP000192727">
    <property type="component" value="Chromosome"/>
</dbReference>
<evidence type="ECO:0000313" key="1">
    <source>
        <dbReference type="EMBL" id="ARF70255.1"/>
    </source>
</evidence>
<proteinExistence type="predicted"/>
<sequence length="122" mass="13582">MKKGVLFLLTLVLSIALPMSAMAAIVIDGDQKLDSDGEWKDSFYYSKSDGNEGRFHINDYTKTGLTVKIVDPNGNTISSYNTKSGFEKTVYFTPNKEGKYTVKVTHNNGIGSKIFGIRVRIY</sequence>
<dbReference type="RefSeq" id="WP_024094104.1">
    <property type="nucleotide sequence ID" value="NZ_CP019794.1"/>
</dbReference>
<dbReference type="GeneID" id="64219105"/>
<dbReference type="EMBL" id="CP020557">
    <property type="protein sequence ID" value="ARF70255.1"/>
    <property type="molecule type" value="Genomic_DNA"/>
</dbReference>
<protein>
    <submittedName>
        <fullName evidence="1">Uncharacterized protein</fullName>
    </submittedName>
</protein>
<accession>A0A1U9YSV0</accession>
<organism evidence="1 2">
    <name type="scientific">Paenibacillus larvae subsp. pulvifaciens</name>
    <dbReference type="NCBI Taxonomy" id="1477"/>
    <lineage>
        <taxon>Bacteria</taxon>
        <taxon>Bacillati</taxon>
        <taxon>Bacillota</taxon>
        <taxon>Bacilli</taxon>
        <taxon>Bacillales</taxon>
        <taxon>Paenibacillaceae</taxon>
        <taxon>Paenibacillus</taxon>
    </lineage>
</organism>
<dbReference type="AlphaFoldDB" id="A0A1U9YSV0"/>
<dbReference type="InterPro" id="IPR017868">
    <property type="entry name" value="Filamin/ABP280_repeat-like"/>
</dbReference>
<dbReference type="InterPro" id="IPR014756">
    <property type="entry name" value="Ig_E-set"/>
</dbReference>
<dbReference type="PROSITE" id="PS50194">
    <property type="entry name" value="FILAMIN_REPEAT"/>
    <property type="match status" value="1"/>
</dbReference>
<evidence type="ECO:0000313" key="2">
    <source>
        <dbReference type="Proteomes" id="UP000192727"/>
    </source>
</evidence>
<dbReference type="SUPFAM" id="SSF81296">
    <property type="entry name" value="E set domains"/>
    <property type="match status" value="1"/>
</dbReference>